<feature type="non-terminal residue" evidence="1">
    <location>
        <position position="337"/>
    </location>
</feature>
<sequence>MFNSSLYITALQQSTQPGLPTENNDARHSIARLSDTDRTACKGWLQDMNFLRPGVGEDDATWAKIKGNWIAYLSATSDAPQAALAPYGGDGLENPREQRRRFSDDRKRRMIIQSAFWNDLDGMEGMAERWPQAARAALNIMDGRDINEDGNQGTFETLAAVWDLGKRRRYQSIWTSLVGFITHAHSRGTLESMGLRLTESQIDDILDIEQEVWLVDLGAIARMREKGGGFENVWVPIQELLMKALKKPKSTPRNNLLVWWIAVLCRSAISDDDDEGMDDDDGDENNDFISRGQFYKNPMPMDVDFKERLEAIVHYSKVLVLNHSFLTWSAPTDWVMQ</sequence>
<comment type="caution">
    <text evidence="1">The sequence shown here is derived from an EMBL/GenBank/DDBJ whole genome shotgun (WGS) entry which is preliminary data.</text>
</comment>
<proteinExistence type="predicted"/>
<organism evidence="1 2">
    <name type="scientific">Fusarium austroamericanum</name>
    <dbReference type="NCBI Taxonomy" id="282268"/>
    <lineage>
        <taxon>Eukaryota</taxon>
        <taxon>Fungi</taxon>
        <taxon>Dikarya</taxon>
        <taxon>Ascomycota</taxon>
        <taxon>Pezizomycotina</taxon>
        <taxon>Sordariomycetes</taxon>
        <taxon>Hypocreomycetidae</taxon>
        <taxon>Hypocreales</taxon>
        <taxon>Nectriaceae</taxon>
        <taxon>Fusarium</taxon>
    </lineage>
</organism>
<accession>A0AAN5Z602</accession>
<gene>
    <name evidence="1" type="ORF">FAUST_7751</name>
</gene>
<name>A0AAN5Z602_FUSAU</name>
<evidence type="ECO:0000313" key="2">
    <source>
        <dbReference type="Proteomes" id="UP000537989"/>
    </source>
</evidence>
<dbReference type="AlphaFoldDB" id="A0AAN5Z602"/>
<dbReference type="EMBL" id="JAAMOD010000238">
    <property type="protein sequence ID" value="KAF5234225.1"/>
    <property type="molecule type" value="Genomic_DNA"/>
</dbReference>
<protein>
    <submittedName>
        <fullName evidence="1">Uncharacterized protein</fullName>
    </submittedName>
</protein>
<reference evidence="1 2" key="1">
    <citation type="submission" date="2020-02" db="EMBL/GenBank/DDBJ databases">
        <title>Identification and distribution of gene clusters putatively required for synthesis of sphingolipid metabolism inhibitors in phylogenetically diverse species of the filamentous fungus Fusarium.</title>
        <authorList>
            <person name="Kim H.-S."/>
            <person name="Busman M."/>
            <person name="Brown D.W."/>
            <person name="Divon H."/>
            <person name="Uhlig S."/>
            <person name="Proctor R.H."/>
        </authorList>
    </citation>
    <scope>NUCLEOTIDE SEQUENCE [LARGE SCALE GENOMIC DNA]</scope>
    <source>
        <strain evidence="1 2">NRRL 2903</strain>
    </source>
</reference>
<evidence type="ECO:0000313" key="1">
    <source>
        <dbReference type="EMBL" id="KAF5234225.1"/>
    </source>
</evidence>
<keyword evidence="2" id="KW-1185">Reference proteome</keyword>
<dbReference type="Proteomes" id="UP000537989">
    <property type="component" value="Unassembled WGS sequence"/>
</dbReference>